<evidence type="ECO:0000259" key="6">
    <source>
        <dbReference type="Pfam" id="PF02668"/>
    </source>
</evidence>
<dbReference type="GO" id="GO:0051213">
    <property type="term" value="F:dioxygenase activity"/>
    <property type="evidence" value="ECO:0007669"/>
    <property type="project" value="UniProtKB-KW"/>
</dbReference>
<dbReference type="SUPFAM" id="SSF51197">
    <property type="entry name" value="Clavaminate synthase-like"/>
    <property type="match status" value="1"/>
</dbReference>
<sequence length="280" mass="31766">MRVKQLTCSIGAEISGVHLGEASRDDTLFAELKALLLKHKVLFLRDQDITRAEHVAFARRFGELEDHPVAGSDPDHPGLVQIYRSDKKEHYENSFHTDGSWRENPSMGAVLRCIECPEVGGDTIWVNMEEAYARLPDDIKARIQGLRAKHSIEHSFGAVMPPEERAKLAAQYPTVEHPVVRTHPETGEKSLYVCGFSTHFVNYHTPENVRCGLDKAPGANLLMNYLISQSTIPEYQVRFSWTPNSVAIWDNRCTQHYAVQDYWPAPRKMERAGIRGDKPF</sequence>
<proteinExistence type="inferred from homology"/>
<dbReference type="EMBL" id="JAMXHT010000001">
    <property type="protein sequence ID" value="MCO5396995.1"/>
    <property type="molecule type" value="Genomic_DNA"/>
</dbReference>
<keyword evidence="8" id="KW-1185">Reference proteome</keyword>
<feature type="domain" description="TauD/TfdA-like" evidence="6">
    <location>
        <begin position="3"/>
        <end position="272"/>
    </location>
</feature>
<dbReference type="InterPro" id="IPR003819">
    <property type="entry name" value="TauD/TfdA-like"/>
</dbReference>
<evidence type="ECO:0000313" key="7">
    <source>
        <dbReference type="EMBL" id="MCO5396995.1"/>
    </source>
</evidence>
<keyword evidence="4" id="KW-0560">Oxidoreductase</keyword>
<dbReference type="RefSeq" id="WP_252676903.1">
    <property type="nucleotide sequence ID" value="NZ_JAMXHT010000001.1"/>
</dbReference>
<evidence type="ECO:0000256" key="4">
    <source>
        <dbReference type="ARBA" id="ARBA00023002"/>
    </source>
</evidence>
<name>A0ABT1AF34_9RALS</name>
<dbReference type="Pfam" id="PF02668">
    <property type="entry name" value="TauD"/>
    <property type="match status" value="1"/>
</dbReference>
<comment type="similarity">
    <text evidence="1">Belongs to the TfdA dioxygenase family.</text>
</comment>
<evidence type="ECO:0000256" key="1">
    <source>
        <dbReference type="ARBA" id="ARBA00005896"/>
    </source>
</evidence>
<dbReference type="PANTHER" id="PTHR30468:SF1">
    <property type="entry name" value="ALPHA-KETOGLUTARATE-DEPENDENT SULFONATE DIOXYGENASE"/>
    <property type="match status" value="1"/>
</dbReference>
<dbReference type="Gene3D" id="3.60.130.10">
    <property type="entry name" value="Clavaminate synthase-like"/>
    <property type="match status" value="1"/>
</dbReference>
<comment type="caution">
    <text evidence="7">The sequence shown here is derived from an EMBL/GenBank/DDBJ whole genome shotgun (WGS) entry which is preliminary data.</text>
</comment>
<evidence type="ECO:0000256" key="3">
    <source>
        <dbReference type="ARBA" id="ARBA00022964"/>
    </source>
</evidence>
<evidence type="ECO:0000313" key="8">
    <source>
        <dbReference type="Proteomes" id="UP001162811"/>
    </source>
</evidence>
<accession>A0ABT1AF34</accession>
<keyword evidence="5" id="KW-0408">Iron</keyword>
<reference evidence="7" key="1">
    <citation type="submission" date="2022-06" db="EMBL/GenBank/DDBJ databases">
        <authorList>
            <person name="Lu C.-H."/>
        </authorList>
    </citation>
    <scope>NUCLEOTIDE SEQUENCE</scope>
    <source>
        <strain evidence="7">21MJYT02-11</strain>
    </source>
</reference>
<dbReference type="InterPro" id="IPR051323">
    <property type="entry name" value="AtsK-like"/>
</dbReference>
<reference evidence="7" key="2">
    <citation type="journal article" date="2023" name="Front. Microbiol.">
        <title>Ralstonia chuxiongensis sp. nov., Ralstonia mojiangensis sp. nov., and Ralstonia soli sp. nov., isolated from tobacco fields, are three novel species in the family Burkholderiaceae.</title>
        <authorList>
            <person name="Lu C.H."/>
            <person name="Zhang Y.Y."/>
            <person name="Jiang N."/>
            <person name="Chen W."/>
            <person name="Shao X."/>
            <person name="Zhao Z.M."/>
            <person name="Lu W.L."/>
            <person name="Hu X."/>
            <person name="Xi Y.X."/>
            <person name="Zou S.Y."/>
            <person name="Wei Q.J."/>
            <person name="Lin Z.L."/>
            <person name="Gong L."/>
            <person name="Gai X.T."/>
            <person name="Zhang L.Q."/>
            <person name="Li J.Y."/>
            <person name="Jin Y."/>
            <person name="Xia Z.Y."/>
        </authorList>
    </citation>
    <scope>NUCLEOTIDE SEQUENCE</scope>
    <source>
        <strain evidence="7">21MJYT02-11</strain>
    </source>
</reference>
<evidence type="ECO:0000256" key="5">
    <source>
        <dbReference type="ARBA" id="ARBA00023004"/>
    </source>
</evidence>
<organism evidence="7 8">
    <name type="scientific">Ralstonia soli</name>
    <dbReference type="NCBI Taxonomy" id="2953896"/>
    <lineage>
        <taxon>Bacteria</taxon>
        <taxon>Pseudomonadati</taxon>
        <taxon>Pseudomonadota</taxon>
        <taxon>Betaproteobacteria</taxon>
        <taxon>Burkholderiales</taxon>
        <taxon>Burkholderiaceae</taxon>
        <taxon>Ralstonia</taxon>
    </lineage>
</organism>
<evidence type="ECO:0000256" key="2">
    <source>
        <dbReference type="ARBA" id="ARBA00022723"/>
    </source>
</evidence>
<keyword evidence="2" id="KW-0479">Metal-binding</keyword>
<protein>
    <submittedName>
        <fullName evidence="7">TauD/TfdA family dioxygenase</fullName>
    </submittedName>
</protein>
<dbReference type="PANTHER" id="PTHR30468">
    <property type="entry name" value="ALPHA-KETOGLUTARATE-DEPENDENT SULFONATE DIOXYGENASE"/>
    <property type="match status" value="1"/>
</dbReference>
<gene>
    <name evidence="7" type="ORF">NG900_02160</name>
</gene>
<keyword evidence="3 7" id="KW-0223">Dioxygenase</keyword>
<dbReference type="Proteomes" id="UP001162811">
    <property type="component" value="Unassembled WGS sequence"/>
</dbReference>
<dbReference type="InterPro" id="IPR042098">
    <property type="entry name" value="TauD-like_sf"/>
</dbReference>